<dbReference type="Proteomes" id="UP001152130">
    <property type="component" value="Unassembled WGS sequence"/>
</dbReference>
<accession>A0A9W8UA41</accession>
<sequence>MSGFEITGVVIGLFPIVCDAAKDLRGIFRDAQSWWRFEREYEDFILEVEKQQIAFSQILEILFDPLHQFSSNDRESLEGNPSSPLWYDLRVQAVLRDRIRSKYMGWFIRQLSDINDALKELLGLLPIDKVRAPPRDKIQAVLARQINTHKDIKVYHLDSSSLESAMFRIKTSFSHRKNELLTRIEARNRDLYEFLERASHVQQPHISTTTTAKGSTKIASSILEFQEQARTIFGGFQRHWACTCNCNGLHSCTVSAQGSHLKVLFDNGTESKHVKVEIEVREKPLDVEKVPAISNGATSQEAVDNLRHQVAIKNKSKSVESFGFFKSSERGDKEQLQ</sequence>
<protein>
    <submittedName>
        <fullName evidence="1">Uncharacterized protein</fullName>
    </submittedName>
</protein>
<dbReference type="PANTHER" id="PTHR35186:SF4">
    <property type="entry name" value="PRION-INHIBITION AND PROPAGATION HELO DOMAIN-CONTAINING PROTEIN"/>
    <property type="match status" value="1"/>
</dbReference>
<evidence type="ECO:0000313" key="2">
    <source>
        <dbReference type="Proteomes" id="UP001152130"/>
    </source>
</evidence>
<keyword evidence="2" id="KW-1185">Reference proteome</keyword>
<gene>
    <name evidence="1" type="ORF">NW766_005964</name>
</gene>
<name>A0A9W8UA41_9HYPO</name>
<proteinExistence type="predicted"/>
<dbReference type="AlphaFoldDB" id="A0A9W8UA41"/>
<dbReference type="PANTHER" id="PTHR35186">
    <property type="entry name" value="ANK_REP_REGION DOMAIN-CONTAINING PROTEIN"/>
    <property type="match status" value="1"/>
</dbReference>
<reference evidence="1" key="1">
    <citation type="submission" date="2022-10" db="EMBL/GenBank/DDBJ databases">
        <title>Fusarium specimens isolated from Avocado Roots.</title>
        <authorList>
            <person name="Stajich J."/>
            <person name="Roper C."/>
            <person name="Heimlech-Rivalta G."/>
        </authorList>
    </citation>
    <scope>NUCLEOTIDE SEQUENCE</scope>
    <source>
        <strain evidence="1">CF00143</strain>
    </source>
</reference>
<evidence type="ECO:0000313" key="1">
    <source>
        <dbReference type="EMBL" id="KAJ4013725.1"/>
    </source>
</evidence>
<dbReference type="EMBL" id="JAPDHF010000008">
    <property type="protein sequence ID" value="KAJ4013725.1"/>
    <property type="molecule type" value="Genomic_DNA"/>
</dbReference>
<comment type="caution">
    <text evidence="1">The sequence shown here is derived from an EMBL/GenBank/DDBJ whole genome shotgun (WGS) entry which is preliminary data.</text>
</comment>
<organism evidence="1 2">
    <name type="scientific">Fusarium irregulare</name>
    <dbReference type="NCBI Taxonomy" id="2494466"/>
    <lineage>
        <taxon>Eukaryota</taxon>
        <taxon>Fungi</taxon>
        <taxon>Dikarya</taxon>
        <taxon>Ascomycota</taxon>
        <taxon>Pezizomycotina</taxon>
        <taxon>Sordariomycetes</taxon>
        <taxon>Hypocreomycetidae</taxon>
        <taxon>Hypocreales</taxon>
        <taxon>Nectriaceae</taxon>
        <taxon>Fusarium</taxon>
        <taxon>Fusarium incarnatum-equiseti species complex</taxon>
    </lineage>
</organism>